<name>A0A8H4QS78_9HELO</name>
<feature type="signal peptide" evidence="1">
    <location>
        <begin position="1"/>
        <end position="18"/>
    </location>
</feature>
<dbReference type="EMBL" id="JAAMPI010002227">
    <property type="protein sequence ID" value="KAF4616261.1"/>
    <property type="molecule type" value="Genomic_DNA"/>
</dbReference>
<reference evidence="2 3" key="1">
    <citation type="submission" date="2020-03" db="EMBL/GenBank/DDBJ databases">
        <title>Draft Genome Sequence of Cudoniella acicularis.</title>
        <authorList>
            <person name="Buettner E."/>
            <person name="Kellner H."/>
        </authorList>
    </citation>
    <scope>NUCLEOTIDE SEQUENCE [LARGE SCALE GENOMIC DNA]</scope>
    <source>
        <strain evidence="2 3">DSM 108380</strain>
    </source>
</reference>
<sequence length="291" mass="31506">MSIRNAFIAFSIISTTLASPLLDTRQDNPCHPVNMVNDQRVWNCNHKYTTDGNGHCMSGIPDDPSPECTGYCEMSISKGYAQEVPIYKGYCQEKTTCSYQNSETVSTSQTWTVQATLGMGSGDDISKALTGTFNAGASYSWSQTLSYTTGVGSQKTLGAGQCGYWTFIPFQMTSCGTFTSVGQRSESGGILMGAGIVVCDQTTNVVDTQNWCNNSLYYDENGHADGEVHFIYIDCSHGGLLQNDQIPQIPNDPSGPATQPAAIFYPADLLASLPPITRSRNRGYFQPTYAA</sequence>
<feature type="chain" id="PRO_5034003456" evidence="1">
    <location>
        <begin position="19"/>
        <end position="291"/>
    </location>
</feature>
<proteinExistence type="predicted"/>
<evidence type="ECO:0000313" key="2">
    <source>
        <dbReference type="EMBL" id="KAF4616261.1"/>
    </source>
</evidence>
<dbReference type="OrthoDB" id="1896086at2759"/>
<dbReference type="Proteomes" id="UP000566819">
    <property type="component" value="Unassembled WGS sequence"/>
</dbReference>
<evidence type="ECO:0000256" key="1">
    <source>
        <dbReference type="SAM" id="SignalP"/>
    </source>
</evidence>
<organism evidence="2 3">
    <name type="scientific">Cudoniella acicularis</name>
    <dbReference type="NCBI Taxonomy" id="354080"/>
    <lineage>
        <taxon>Eukaryota</taxon>
        <taxon>Fungi</taxon>
        <taxon>Dikarya</taxon>
        <taxon>Ascomycota</taxon>
        <taxon>Pezizomycotina</taxon>
        <taxon>Leotiomycetes</taxon>
        <taxon>Helotiales</taxon>
        <taxon>Tricladiaceae</taxon>
        <taxon>Cudoniella</taxon>
    </lineage>
</organism>
<comment type="caution">
    <text evidence="2">The sequence shown here is derived from an EMBL/GenBank/DDBJ whole genome shotgun (WGS) entry which is preliminary data.</text>
</comment>
<keyword evidence="1" id="KW-0732">Signal</keyword>
<keyword evidence="3" id="KW-1185">Reference proteome</keyword>
<accession>A0A8H4QS78</accession>
<gene>
    <name evidence="2" type="ORF">G7Y89_g15145</name>
</gene>
<dbReference type="AlphaFoldDB" id="A0A8H4QS78"/>
<protein>
    <submittedName>
        <fullName evidence="2">Uncharacterized protein</fullName>
    </submittedName>
</protein>
<evidence type="ECO:0000313" key="3">
    <source>
        <dbReference type="Proteomes" id="UP000566819"/>
    </source>
</evidence>